<reference evidence="3" key="1">
    <citation type="submission" date="2021-03" db="EMBL/GenBank/DDBJ databases">
        <title>Antimicrobial resistance genes in bacteria isolated from Japanese honey, and their potential for conferring macrolide and lincosamide resistance in the American foulbrood pathogen Paenibacillus larvae.</title>
        <authorList>
            <person name="Okamoto M."/>
            <person name="Kumagai M."/>
            <person name="Kanamori H."/>
            <person name="Takamatsu D."/>
        </authorList>
    </citation>
    <scope>NUCLEOTIDE SEQUENCE</scope>
    <source>
        <strain evidence="3">J27TS8</strain>
    </source>
</reference>
<feature type="transmembrane region" description="Helical" evidence="1">
    <location>
        <begin position="355"/>
        <end position="374"/>
    </location>
</feature>
<evidence type="ECO:0000259" key="2">
    <source>
        <dbReference type="Pfam" id="PF03703"/>
    </source>
</evidence>
<keyword evidence="4" id="KW-1185">Reference proteome</keyword>
<keyword evidence="1" id="KW-1133">Transmembrane helix</keyword>
<dbReference type="Pfam" id="PF03703">
    <property type="entry name" value="bPH_2"/>
    <property type="match status" value="3"/>
</dbReference>
<dbReference type="InterPro" id="IPR014529">
    <property type="entry name" value="UCP026631"/>
</dbReference>
<comment type="caution">
    <text evidence="3">The sequence shown here is derived from an EMBL/GenBank/DDBJ whole genome shotgun (WGS) entry which is preliminary data.</text>
</comment>
<feature type="transmembrane region" description="Helical" evidence="1">
    <location>
        <begin position="45"/>
        <end position="66"/>
    </location>
</feature>
<evidence type="ECO:0000313" key="3">
    <source>
        <dbReference type="EMBL" id="GIN63507.1"/>
    </source>
</evidence>
<protein>
    <submittedName>
        <fullName evidence="3">UPF0699 transmembrane protein YdbT</fullName>
    </submittedName>
</protein>
<dbReference type="EMBL" id="BORC01000006">
    <property type="protein sequence ID" value="GIN63507.1"/>
    <property type="molecule type" value="Genomic_DNA"/>
</dbReference>
<dbReference type="AlphaFoldDB" id="A0A919WKV5"/>
<feature type="transmembrane region" description="Helical" evidence="1">
    <location>
        <begin position="12"/>
        <end position="33"/>
    </location>
</feature>
<sequence>MFEPKRLHPITAMLNALKMFKELIIPFLLIVVFGSRGSGMGLLPLIGVGVVLLIIIASGIISWLRYTYRIEENELRIEYGLFVRKKRYIPFERIQSLDFSEGLLHRPLGLVKVKVETAGSNGLEAEAVLTAITKNEANEIHDILQKSRANGRIDPSLEAEDVPELEEEVLYKITMKELLLLASTSGGVGVVISAVFAFIFQFEEIIPYETVFHEIEEIISSGVVFVSILVFLGFALAWIVAVVGMILKYGNFILKKVDDDLIITRGLLEKRQLTIPLNRIQGIRISENLLRQPLGYASVYIESAGGSVGDTEGSSANILPFIKKTRIRDIIEENIPGYIVSNEVTPAPKRALKRYIIRGTLILIPVVPICLYFFQLWGLLTLVFLPFLALWGYLCYRDAGWHLEENQLKLSYRSIVKNTVLMQKNKIQSLSMKESHFQRKRDLATIGATVMSGLSGAGGSVVDLEEEDVLTIYHWYSRDEKSAG</sequence>
<feature type="domain" description="YdbS-like PH" evidence="2">
    <location>
        <begin position="258"/>
        <end position="326"/>
    </location>
</feature>
<keyword evidence="1 3" id="KW-0812">Transmembrane</keyword>
<proteinExistence type="predicted"/>
<dbReference type="PANTHER" id="PTHR34473:SF2">
    <property type="entry name" value="UPF0699 TRANSMEMBRANE PROTEIN YDBT"/>
    <property type="match status" value="1"/>
</dbReference>
<dbReference type="Proteomes" id="UP000682111">
    <property type="component" value="Unassembled WGS sequence"/>
</dbReference>
<name>A0A919WKV5_9BACI</name>
<evidence type="ECO:0000313" key="4">
    <source>
        <dbReference type="Proteomes" id="UP000682111"/>
    </source>
</evidence>
<organism evidence="3 4">
    <name type="scientific">Robertmurraya siralis</name>
    <dbReference type="NCBI Taxonomy" id="77777"/>
    <lineage>
        <taxon>Bacteria</taxon>
        <taxon>Bacillati</taxon>
        <taxon>Bacillota</taxon>
        <taxon>Bacilli</taxon>
        <taxon>Bacillales</taxon>
        <taxon>Bacillaceae</taxon>
        <taxon>Robertmurraya</taxon>
    </lineage>
</organism>
<dbReference type="PIRSF" id="PIRSF026631">
    <property type="entry name" value="UCP026631"/>
    <property type="match status" value="1"/>
</dbReference>
<evidence type="ECO:0000256" key="1">
    <source>
        <dbReference type="SAM" id="Phobius"/>
    </source>
</evidence>
<feature type="domain" description="YdbS-like PH" evidence="2">
    <location>
        <begin position="396"/>
        <end position="476"/>
    </location>
</feature>
<dbReference type="InterPro" id="IPR005182">
    <property type="entry name" value="YdbS-like_PH"/>
</dbReference>
<dbReference type="PANTHER" id="PTHR34473">
    <property type="entry name" value="UPF0699 TRANSMEMBRANE PROTEIN YDBS"/>
    <property type="match status" value="1"/>
</dbReference>
<gene>
    <name evidence="3" type="primary">ydbT</name>
    <name evidence="3" type="ORF">J27TS8_35000</name>
</gene>
<dbReference type="RefSeq" id="WP_212934194.1">
    <property type="nucleotide sequence ID" value="NZ_BORC01000006.1"/>
</dbReference>
<feature type="transmembrane region" description="Helical" evidence="1">
    <location>
        <begin position="178"/>
        <end position="202"/>
    </location>
</feature>
<feature type="transmembrane region" description="Helical" evidence="1">
    <location>
        <begin position="222"/>
        <end position="247"/>
    </location>
</feature>
<feature type="domain" description="YdbS-like PH" evidence="2">
    <location>
        <begin position="63"/>
        <end position="143"/>
    </location>
</feature>
<accession>A0A919WKV5</accession>
<keyword evidence="1" id="KW-0472">Membrane</keyword>